<evidence type="ECO:0000313" key="3">
    <source>
        <dbReference type="EMBL" id="MBB2900745.1"/>
    </source>
</evidence>
<feature type="compositionally biased region" description="Low complexity" evidence="1">
    <location>
        <begin position="466"/>
        <end position="481"/>
    </location>
</feature>
<feature type="transmembrane region" description="Helical" evidence="2">
    <location>
        <begin position="576"/>
        <end position="595"/>
    </location>
</feature>
<feature type="transmembrane region" description="Helical" evidence="2">
    <location>
        <begin position="880"/>
        <end position="897"/>
    </location>
</feature>
<feature type="transmembrane region" description="Helical" evidence="2">
    <location>
        <begin position="705"/>
        <end position="723"/>
    </location>
</feature>
<dbReference type="RefSeq" id="WP_183390863.1">
    <property type="nucleotide sequence ID" value="NZ_JACHVY010000001.1"/>
</dbReference>
<reference evidence="3 4" key="2">
    <citation type="submission" date="2020-08" db="EMBL/GenBank/DDBJ databases">
        <authorList>
            <person name="Partida-Martinez L."/>
            <person name="Huntemann M."/>
            <person name="Clum A."/>
            <person name="Wang J."/>
            <person name="Palaniappan K."/>
            <person name="Ritter S."/>
            <person name="Chen I.-M."/>
            <person name="Stamatis D."/>
            <person name="Reddy T."/>
            <person name="O'Malley R."/>
            <person name="Daum C."/>
            <person name="Shapiro N."/>
            <person name="Ivanova N."/>
            <person name="Kyrpides N."/>
            <person name="Woyke T."/>
        </authorList>
    </citation>
    <scope>NUCLEOTIDE SEQUENCE [LARGE SCALE GENOMIC DNA]</scope>
    <source>
        <strain evidence="3 4">AS2.23</strain>
    </source>
</reference>
<sequence length="1116" mass="114897">MTPGVTGTTPAASPEAPASGLQRILRISASLVSTQAATSVLGLLFWAIASRGFAREEFGVANAAVSAMGLLGALGTLGLGTLLISLLPRTDQGVRRVTVRTALAVSAVAGTALAVVVPFVAVHVLDLGNLRPIAGSPGHATLFAVGTGLAAAALVLDQAVLVIGSGNLQLERNVVASATKVLVLLGLAAAGSTDGMAVFAAWAVGTVVSLPLVAHRTRGGRALQDQRRLIDLSSMRGLGRRALSHHALNTTLQSPLMLLPVIVTATLSADANAPFGAALQLTGFVFALPYALSVGLFAAAEGDDGEVLRRMRVTLPLGLAVSVVANLALWPLAPHVLRIFGDTYADDGADVLRILVLAGLPFVVKDHFVALRRVQGRTGDATAVLVVFTVAELAGALVGAHLGGVAGLSAGWVLVLGVEALLLSVPLVRARRGLLAAERRAAGPGGPTRGAEDENDPADTVARATPDPGGDDPVQVQQVQQGAGGATPADVETTAAVPDAVAAVTEPTPHRRGSRGLGPALLATALGLLATALAAARARSTGDDGGATQLLWELGLVLLIGPAALLAAWPRTSGTVRIWTAVTAAVALQLSRVVLYPDRFMFHDELLHANLLRQISDTGELFGLNPLLPITAYYPGLEAATDGVVDLTGLSAHTGAVLVLLTARLVLSLAVVTLVTRLTRSSRAGAIALVVYACNPQMLFFNSQYSYQTLALPLAVFTVAALASRERGTGRRAVTGMLLPLAALAAVTITHHVTAALLLAALAVWTLAEVLLHRSSRRSGAHPGDVRALATATLVGTLCFGATLLNPGNTLGSYLGSIVTSSSTDLGALVAGRQTKALFANTAGVGPAWWEQLLLVGALVITLVALLPSLWAARAWVRTRVTLAVVLVLTAVLWPVVPGGHVARATAEVGDRAAGFVFLGVGFVVAWWLVRRAASKRTAGVFGLAATVTFLGGVVLGSGTVSAQLPGPFLVSADARSVDADNVAAAQWMARSLPPGSRVYADRVSGLLAAADGGMFTVRHISTGIDASRLILDPDFTSRDVDLVRAAGIRYLVVDRRDANGLPNQGVYIESGEFGGEGRTRPVPLAALEKFDDVPGVNRIYDNGSLAVYDLSELAR</sequence>
<feature type="region of interest" description="Disordered" evidence="1">
    <location>
        <begin position="440"/>
        <end position="490"/>
    </location>
</feature>
<dbReference type="EMBL" id="JACHVY010000001">
    <property type="protein sequence ID" value="MBB2900745.1"/>
    <property type="molecule type" value="Genomic_DNA"/>
</dbReference>
<reference evidence="3 4" key="1">
    <citation type="submission" date="2020-08" db="EMBL/GenBank/DDBJ databases">
        <title>The Agave Microbiome: Exploring the role of microbial communities in plant adaptations to desert environments.</title>
        <authorList>
            <person name="Partida-Martinez L.P."/>
        </authorList>
    </citation>
    <scope>NUCLEOTIDE SEQUENCE [LARGE SCALE GENOMIC DNA]</scope>
    <source>
        <strain evidence="3 4">AS2.23</strain>
    </source>
</reference>
<feature type="transmembrane region" description="Helical" evidence="2">
    <location>
        <begin position="655"/>
        <end position="675"/>
    </location>
</feature>
<evidence type="ECO:0000313" key="4">
    <source>
        <dbReference type="Proteomes" id="UP000533269"/>
    </source>
</evidence>
<protein>
    <submittedName>
        <fullName evidence="3">O-antigen/teichoic acid export membrane protein</fullName>
    </submittedName>
</protein>
<feature type="transmembrane region" description="Helical" evidence="2">
    <location>
        <begin position="352"/>
        <end position="371"/>
    </location>
</feature>
<gene>
    <name evidence="3" type="ORF">FHR75_001533</name>
</gene>
<feature type="transmembrane region" description="Helical" evidence="2">
    <location>
        <begin position="141"/>
        <end position="162"/>
    </location>
</feature>
<keyword evidence="2" id="KW-0472">Membrane</keyword>
<feature type="transmembrane region" description="Helical" evidence="2">
    <location>
        <begin position="383"/>
        <end position="404"/>
    </location>
</feature>
<accession>A0A7W4TKX5</accession>
<dbReference type="InterPro" id="IPR052556">
    <property type="entry name" value="PolySynth_Transporter"/>
</dbReference>
<feature type="transmembrane region" description="Helical" evidence="2">
    <location>
        <begin position="29"/>
        <end position="49"/>
    </location>
</feature>
<feature type="transmembrane region" description="Helical" evidence="2">
    <location>
        <begin position="853"/>
        <end position="873"/>
    </location>
</feature>
<comment type="caution">
    <text evidence="3">The sequence shown here is derived from an EMBL/GenBank/DDBJ whole genome shotgun (WGS) entry which is preliminary data.</text>
</comment>
<feature type="transmembrane region" description="Helical" evidence="2">
    <location>
        <begin position="520"/>
        <end position="538"/>
    </location>
</feature>
<feature type="transmembrane region" description="Helical" evidence="2">
    <location>
        <begin position="941"/>
        <end position="961"/>
    </location>
</feature>
<feature type="transmembrane region" description="Helical" evidence="2">
    <location>
        <begin position="99"/>
        <end position="121"/>
    </location>
</feature>
<dbReference type="AlphaFoldDB" id="A0A7W4TKX5"/>
<evidence type="ECO:0000256" key="1">
    <source>
        <dbReference type="SAM" id="MobiDB-lite"/>
    </source>
</evidence>
<feature type="transmembrane region" description="Helical" evidence="2">
    <location>
        <begin position="909"/>
        <end position="929"/>
    </location>
</feature>
<dbReference type="Proteomes" id="UP000533269">
    <property type="component" value="Unassembled WGS sequence"/>
</dbReference>
<proteinExistence type="predicted"/>
<dbReference type="PANTHER" id="PTHR43424">
    <property type="entry name" value="LOCUS PUTATIVE PROTEIN 1-RELATED"/>
    <property type="match status" value="1"/>
</dbReference>
<feature type="transmembrane region" description="Helical" evidence="2">
    <location>
        <begin position="312"/>
        <end position="332"/>
    </location>
</feature>
<keyword evidence="2" id="KW-0812">Transmembrane</keyword>
<feature type="transmembrane region" description="Helical" evidence="2">
    <location>
        <begin position="784"/>
        <end position="805"/>
    </location>
</feature>
<feature type="transmembrane region" description="Helical" evidence="2">
    <location>
        <begin position="410"/>
        <end position="430"/>
    </location>
</feature>
<feature type="transmembrane region" description="Helical" evidence="2">
    <location>
        <begin position="61"/>
        <end position="87"/>
    </location>
</feature>
<feature type="transmembrane region" description="Helical" evidence="2">
    <location>
        <begin position="682"/>
        <end position="699"/>
    </location>
</feature>
<name>A0A7W4TKX5_KINRA</name>
<feature type="transmembrane region" description="Helical" evidence="2">
    <location>
        <begin position="550"/>
        <end position="569"/>
    </location>
</feature>
<feature type="transmembrane region" description="Helical" evidence="2">
    <location>
        <begin position="730"/>
        <end position="749"/>
    </location>
</feature>
<keyword evidence="2" id="KW-1133">Transmembrane helix</keyword>
<dbReference type="PANTHER" id="PTHR43424:SF1">
    <property type="entry name" value="LOCUS PUTATIVE PROTEIN 1-RELATED"/>
    <property type="match status" value="1"/>
</dbReference>
<feature type="transmembrane region" description="Helical" evidence="2">
    <location>
        <begin position="275"/>
        <end position="300"/>
    </location>
</feature>
<evidence type="ECO:0000256" key="2">
    <source>
        <dbReference type="SAM" id="Phobius"/>
    </source>
</evidence>
<organism evidence="3 4">
    <name type="scientific">Kineococcus radiotolerans</name>
    <dbReference type="NCBI Taxonomy" id="131568"/>
    <lineage>
        <taxon>Bacteria</taxon>
        <taxon>Bacillati</taxon>
        <taxon>Actinomycetota</taxon>
        <taxon>Actinomycetes</taxon>
        <taxon>Kineosporiales</taxon>
        <taxon>Kineosporiaceae</taxon>
        <taxon>Kineococcus</taxon>
    </lineage>
</organism>
<feature type="transmembrane region" description="Helical" evidence="2">
    <location>
        <begin position="755"/>
        <end position="772"/>
    </location>
</feature>